<evidence type="ECO:0000256" key="2">
    <source>
        <dbReference type="ARBA" id="ARBA00022692"/>
    </source>
</evidence>
<keyword evidence="7" id="KW-0675">Receptor</keyword>
<dbReference type="PANTHER" id="PTHR45631:SF44">
    <property type="entry name" value="CARBOHYDRATE-BINDING PROTEIN OF THE ER PROTEIN"/>
    <property type="match status" value="1"/>
</dbReference>
<keyword evidence="2" id="KW-0812">Transmembrane</keyword>
<evidence type="ECO:0000256" key="5">
    <source>
        <dbReference type="ARBA" id="ARBA00023136"/>
    </source>
</evidence>
<protein>
    <submittedName>
        <fullName evidence="7">LRR receptor-like serine/threonine-protein kinase</fullName>
    </submittedName>
</protein>
<keyword evidence="4" id="KW-1133">Transmembrane helix</keyword>
<name>A0A5A7V5I4_CUCMM</name>
<dbReference type="GO" id="GO:0016020">
    <property type="term" value="C:membrane"/>
    <property type="evidence" value="ECO:0007669"/>
    <property type="project" value="UniProtKB-SubCell"/>
</dbReference>
<dbReference type="OrthoDB" id="2017114at2759"/>
<feature type="domain" description="Malectin-like" evidence="6">
    <location>
        <begin position="22"/>
        <end position="122"/>
    </location>
</feature>
<dbReference type="GO" id="GO:0016301">
    <property type="term" value="F:kinase activity"/>
    <property type="evidence" value="ECO:0007669"/>
    <property type="project" value="UniProtKB-KW"/>
</dbReference>
<dbReference type="Proteomes" id="UP000321393">
    <property type="component" value="Unassembled WGS sequence"/>
</dbReference>
<reference evidence="7 8" key="1">
    <citation type="submission" date="2019-08" db="EMBL/GenBank/DDBJ databases">
        <title>Draft genome sequences of two oriental melons (Cucumis melo L. var makuwa).</title>
        <authorList>
            <person name="Kwon S.-Y."/>
        </authorList>
    </citation>
    <scope>NUCLEOTIDE SEQUENCE [LARGE SCALE GENOMIC DNA]</scope>
    <source>
        <strain evidence="8">cv. SW 3</strain>
        <tissue evidence="7">Leaf</tissue>
    </source>
</reference>
<evidence type="ECO:0000313" key="7">
    <source>
        <dbReference type="EMBL" id="KAA0062207.1"/>
    </source>
</evidence>
<evidence type="ECO:0000313" key="8">
    <source>
        <dbReference type="Proteomes" id="UP000321393"/>
    </source>
</evidence>
<keyword evidence="7" id="KW-0418">Kinase</keyword>
<keyword evidence="3" id="KW-0732">Signal</keyword>
<dbReference type="EMBL" id="SSTE01004686">
    <property type="protein sequence ID" value="KAA0062207.1"/>
    <property type="molecule type" value="Genomic_DNA"/>
</dbReference>
<dbReference type="Pfam" id="PF12819">
    <property type="entry name" value="Malectin_like"/>
    <property type="match status" value="1"/>
</dbReference>
<evidence type="ECO:0000256" key="4">
    <source>
        <dbReference type="ARBA" id="ARBA00022989"/>
    </source>
</evidence>
<evidence type="ECO:0000256" key="3">
    <source>
        <dbReference type="ARBA" id="ARBA00022729"/>
    </source>
</evidence>
<keyword evidence="7" id="KW-0808">Transferase</keyword>
<organism evidence="7 8">
    <name type="scientific">Cucumis melo var. makuwa</name>
    <name type="common">Oriental melon</name>
    <dbReference type="NCBI Taxonomy" id="1194695"/>
    <lineage>
        <taxon>Eukaryota</taxon>
        <taxon>Viridiplantae</taxon>
        <taxon>Streptophyta</taxon>
        <taxon>Embryophyta</taxon>
        <taxon>Tracheophyta</taxon>
        <taxon>Spermatophyta</taxon>
        <taxon>Magnoliopsida</taxon>
        <taxon>eudicotyledons</taxon>
        <taxon>Gunneridae</taxon>
        <taxon>Pentapetalae</taxon>
        <taxon>rosids</taxon>
        <taxon>fabids</taxon>
        <taxon>Cucurbitales</taxon>
        <taxon>Cucurbitaceae</taxon>
        <taxon>Benincaseae</taxon>
        <taxon>Cucumis</taxon>
    </lineage>
</organism>
<gene>
    <name evidence="7" type="ORF">E6C27_scaffold321G00020</name>
</gene>
<keyword evidence="5" id="KW-0472">Membrane</keyword>
<dbReference type="STRING" id="1194695.A0A5A7V5I4"/>
<dbReference type="AlphaFoldDB" id="A0A5A7V5I4"/>
<sequence>MRRSTTFYFYGTSTISTPTSGFLYGNYDGLNRPPAFDLVLDGMKMLAIEPTSATEIVMEELVYTSEKSGLMNLCLAERKDGGVPFISSIQAIPTGDDLYSKMESNETFWLVARINYGKDDEFEYDLLTAFRKF</sequence>
<evidence type="ECO:0000256" key="1">
    <source>
        <dbReference type="ARBA" id="ARBA00004167"/>
    </source>
</evidence>
<comment type="caution">
    <text evidence="7">The sequence shown here is derived from an EMBL/GenBank/DDBJ whole genome shotgun (WGS) entry which is preliminary data.</text>
</comment>
<proteinExistence type="predicted"/>
<dbReference type="InterPro" id="IPR024788">
    <property type="entry name" value="Malectin-like_Carb-bd_dom"/>
</dbReference>
<accession>A0A5A7V5I4</accession>
<comment type="subcellular location">
    <subcellularLocation>
        <location evidence="1">Membrane</location>
        <topology evidence="1">Single-pass membrane protein</topology>
    </subcellularLocation>
</comment>
<evidence type="ECO:0000259" key="6">
    <source>
        <dbReference type="Pfam" id="PF12819"/>
    </source>
</evidence>
<dbReference type="PANTHER" id="PTHR45631">
    <property type="entry name" value="OS07G0107800 PROTEIN-RELATED"/>
    <property type="match status" value="1"/>
</dbReference>